<dbReference type="PANTHER" id="PTHR22100:SF13">
    <property type="entry name" value="WINGS APART-LIKE PROTEIN HOMOLOG"/>
    <property type="match status" value="1"/>
</dbReference>
<feature type="compositionally biased region" description="Polar residues" evidence="2">
    <location>
        <begin position="75"/>
        <end position="90"/>
    </location>
</feature>
<evidence type="ECO:0000313" key="4">
    <source>
        <dbReference type="EMBL" id="CDU24978.1"/>
    </source>
</evidence>
<sequence>MDLPSSSRRKHGTVTYAKRNRTPAKSAQSSPAVARSSFAAAATNEASSSSASSDDEAGPSDTQSRRKDAAAFATTDRSPSSHTRANNVSPKNRIDDVSTTPTASTLTSSRAALISRSASSITPGLFPKPGSSSSSSKPTSTKSLPQRPSRAASPTPTRSNRSPNKRSASTSPRKLVSSVSSSKRQALARTPSRPPQDLASLFDAIEPSLPQPRTPFARSGSSPTVRLHQDDSNDVSLGIAPAFAPSPLQSLILPSFGFGDVGQLPSPDASTNPSKRPRMADRMAPRVTRPSRSRADEIAEALTNSRRGSLRRTETAPSLMSDTSPLAPLASDPGRPSLLRAKEDDPGSAPQSDADSIPIDVASQTDDQSQGGANSASGSRRLAGIKQSSASNAKRTYGLQRSFLADQADDHLLSESSSPSVKPRNIEDEIEAELNGKSNGSGTSFTKPSESSFPVPSRGPNPTSLAPRESYAELLKKWGEGADDIEWDESQDPTLNLKSITSLRSQGELRRFNDDLEYLFSGLDPSQALSIRQSSAVELVNVLCGKPDTGSLGDDDASDADDNDDAEDPLASAQSAEFMRKLKASDLIARLFDLFKGAQAGDGADNVLDAAVTIYLAKLLRSASSAEPLTRERWSQLFSTLRDLLMRSDRVHRQERKDGFALLRLHELKQLKIASKSERRTLAELRDLARISKLFVSGAKSWSLRNLVLATACSLIGLPRRLLTEAAIHDLLVDANRPEDRSQASLFSTVLGVLVSDGVKAQQRLVDFAKGLELVTPAAIETVPDLETVDLCIRFLDRGMDILYLELDQAVPASNETLDALRHLVSFAIQAAPFADRPIDDGPAARDRGTGTPALQVLHGIFKTLLDLSQVDANWSESLASSQSFQLSVMRAFSLSYRSASQVRQATSQTDGARRSISKSEDTEHVASEEAQTLDVALFDDVVHLSLALLTNLLIKQLDKARDTLQQLRLDPTCWRRRACTAECTCDSSLPALQLLARVFFETRVAAASHDDSHAAYLSNSIATAIAQFAVGGPARLDTCRAALDAELPATKSKTGVQSVIKQDGFATLLDAVEEFAVVHEAALHADRARAAQALSDADMDTARQEIDGENVEAAQSAEDVQPDTGTNSVAAEAGQLIKDLATSLRQMI</sequence>
<feature type="compositionally biased region" description="Polar residues" evidence="2">
    <location>
        <begin position="315"/>
        <end position="324"/>
    </location>
</feature>
<feature type="region of interest" description="Disordered" evidence="2">
    <location>
        <begin position="433"/>
        <end position="467"/>
    </location>
</feature>
<feature type="domain" description="Wings apart-like protein C-terminal" evidence="3">
    <location>
        <begin position="497"/>
        <end position="541"/>
    </location>
</feature>
<proteinExistence type="inferred from homology"/>
<feature type="compositionally biased region" description="Polar residues" evidence="2">
    <location>
        <begin position="152"/>
        <end position="172"/>
    </location>
</feature>
<feature type="region of interest" description="Disordered" evidence="2">
    <location>
        <begin position="550"/>
        <end position="571"/>
    </location>
</feature>
<dbReference type="OrthoDB" id="78088at2759"/>
<name>A0A127ZFT1_9BASI</name>
<feature type="compositionally biased region" description="Low complexity" evidence="2">
    <location>
        <begin position="368"/>
        <end position="384"/>
    </location>
</feature>
<feature type="compositionally biased region" description="Acidic residues" evidence="2">
    <location>
        <begin position="553"/>
        <end position="568"/>
    </location>
</feature>
<feature type="compositionally biased region" description="Basic residues" evidence="2">
    <location>
        <begin position="7"/>
        <end position="22"/>
    </location>
</feature>
<feature type="compositionally biased region" description="Low complexity" evidence="2">
    <location>
        <begin position="29"/>
        <end position="52"/>
    </location>
</feature>
<organism evidence="4">
    <name type="scientific">Sporisorium scitamineum</name>
    <dbReference type="NCBI Taxonomy" id="49012"/>
    <lineage>
        <taxon>Eukaryota</taxon>
        <taxon>Fungi</taxon>
        <taxon>Dikarya</taxon>
        <taxon>Basidiomycota</taxon>
        <taxon>Ustilaginomycotina</taxon>
        <taxon>Ustilaginomycetes</taxon>
        <taxon>Ustilaginales</taxon>
        <taxon>Ustilaginaceae</taxon>
        <taxon>Sporisorium</taxon>
    </lineage>
</organism>
<feature type="compositionally biased region" description="Polar residues" evidence="2">
    <location>
        <begin position="436"/>
        <end position="464"/>
    </location>
</feature>
<dbReference type="PANTHER" id="PTHR22100">
    <property type="entry name" value="WINGS APART-LIKE PROTEIN HOMOLOG"/>
    <property type="match status" value="1"/>
</dbReference>
<evidence type="ECO:0000256" key="2">
    <source>
        <dbReference type="SAM" id="MobiDB-lite"/>
    </source>
</evidence>
<dbReference type="InterPro" id="IPR022771">
    <property type="entry name" value="WAPL_C"/>
</dbReference>
<reference evidence="4" key="1">
    <citation type="submission" date="2014-06" db="EMBL/GenBank/DDBJ databases">
        <authorList>
            <person name="Ju J."/>
            <person name="Zhang J."/>
        </authorList>
    </citation>
    <scope>NUCLEOTIDE SEQUENCE</scope>
    <source>
        <strain evidence="4">SscI8</strain>
    </source>
</reference>
<accession>A0A127ZFT1</accession>
<dbReference type="EMBL" id="LK056681">
    <property type="protein sequence ID" value="CDU24978.1"/>
    <property type="molecule type" value="Genomic_DNA"/>
</dbReference>
<feature type="compositionally biased region" description="Low complexity" evidence="2">
    <location>
        <begin position="98"/>
        <end position="145"/>
    </location>
</feature>
<protein>
    <recommendedName>
        <fullName evidence="3">Wings apart-like protein C-terminal domain-containing protein</fullName>
    </recommendedName>
</protein>
<dbReference type="InterPro" id="IPR011989">
    <property type="entry name" value="ARM-like"/>
</dbReference>
<feature type="region of interest" description="Disordered" evidence="2">
    <location>
        <begin position="906"/>
        <end position="925"/>
    </location>
</feature>
<evidence type="ECO:0000256" key="1">
    <source>
        <dbReference type="ARBA" id="ARBA00006854"/>
    </source>
</evidence>
<feature type="compositionally biased region" description="Basic and acidic residues" evidence="2">
    <location>
        <begin position="912"/>
        <end position="925"/>
    </location>
</feature>
<dbReference type="AlphaFoldDB" id="A0A127ZFT1"/>
<gene>
    <name evidence="4" type="ORF">SPSC_04811</name>
</gene>
<feature type="region of interest" description="Disordered" evidence="2">
    <location>
        <begin position="257"/>
        <end position="395"/>
    </location>
</feature>
<dbReference type="Gene3D" id="1.25.10.10">
    <property type="entry name" value="Leucine-rich Repeat Variant"/>
    <property type="match status" value="1"/>
</dbReference>
<feature type="region of interest" description="Disordered" evidence="2">
    <location>
        <begin position="1"/>
        <end position="238"/>
    </location>
</feature>
<evidence type="ECO:0000259" key="3">
    <source>
        <dbReference type="Pfam" id="PF07814"/>
    </source>
</evidence>
<dbReference type="Pfam" id="PF07814">
    <property type="entry name" value="WAPL"/>
    <property type="match status" value="1"/>
</dbReference>
<dbReference type="InterPro" id="IPR039874">
    <property type="entry name" value="WAPL"/>
</dbReference>
<comment type="similarity">
    <text evidence="1">Belongs to the WAPL family.</text>
</comment>